<evidence type="ECO:0000313" key="2">
    <source>
        <dbReference type="EMBL" id="TXG46619.1"/>
    </source>
</evidence>
<dbReference type="Proteomes" id="UP000323000">
    <property type="component" value="Unassembled WGS sequence"/>
</dbReference>
<proteinExistence type="predicted"/>
<evidence type="ECO:0000313" key="3">
    <source>
        <dbReference type="Proteomes" id="UP000323000"/>
    </source>
</evidence>
<reference evidence="3" key="1">
    <citation type="journal article" date="2019" name="Gigascience">
        <title>De novo genome assembly of the endangered Acer yangbiense, a plant species with extremely small populations endemic to Yunnan Province, China.</title>
        <authorList>
            <person name="Yang J."/>
            <person name="Wariss H.M."/>
            <person name="Tao L."/>
            <person name="Zhang R."/>
            <person name="Yun Q."/>
            <person name="Hollingsworth P."/>
            <person name="Dao Z."/>
            <person name="Luo G."/>
            <person name="Guo H."/>
            <person name="Ma Y."/>
            <person name="Sun W."/>
        </authorList>
    </citation>
    <scope>NUCLEOTIDE SEQUENCE [LARGE SCALE GENOMIC DNA]</scope>
    <source>
        <strain evidence="3">cv. Malutang</strain>
    </source>
</reference>
<gene>
    <name evidence="2" type="ORF">EZV62_027881</name>
</gene>
<organism evidence="2 3">
    <name type="scientific">Acer yangbiense</name>
    <dbReference type="NCBI Taxonomy" id="1000413"/>
    <lineage>
        <taxon>Eukaryota</taxon>
        <taxon>Viridiplantae</taxon>
        <taxon>Streptophyta</taxon>
        <taxon>Embryophyta</taxon>
        <taxon>Tracheophyta</taxon>
        <taxon>Spermatophyta</taxon>
        <taxon>Magnoliopsida</taxon>
        <taxon>eudicotyledons</taxon>
        <taxon>Gunneridae</taxon>
        <taxon>Pentapetalae</taxon>
        <taxon>rosids</taxon>
        <taxon>malvids</taxon>
        <taxon>Sapindales</taxon>
        <taxon>Sapindaceae</taxon>
        <taxon>Hippocastanoideae</taxon>
        <taxon>Acereae</taxon>
        <taxon>Acer</taxon>
    </lineage>
</organism>
<protein>
    <submittedName>
        <fullName evidence="2">Uncharacterized protein</fullName>
    </submittedName>
</protein>
<keyword evidence="3" id="KW-1185">Reference proteome</keyword>
<sequence length="387" mass="43247">MVGTSVNIVKKTKALGGKNGALDGSKIVASSKNVIESSSTTVIFGNNGVLEGSKMVSPSKNVIGKKKGTKDQGDSSEKHTETFRPAMLQQQVPFSSLGNAQKLAPKEKACSSTNVEGQHVQRGGVALFGYSKPLIWDCLFWHLVENYSLAAYMNDDDVINGKIYPSISSIQDITKQLAAAVVKEAIEEDLTEGYREMDDRELKRLKKYIAHVGCKGKFARSAFCLNDTVAAWTGRAPLPPSKKKLKEFNSFELLPHQEGSETSAGRDGSTNMLYNIHALWILEMHQHHFLSLRSLQFALFDGLTAFSIPQKIWRDIKPDNFLMGLGHKANQGKQKLNRDCKICWLQYSSWDCRENYSFISFHDWEASSSLFLLLLYGYDRDIAIMFI</sequence>
<name>A0A5C7GQ35_9ROSI</name>
<comment type="caution">
    <text evidence="2">The sequence shown here is derived from an EMBL/GenBank/DDBJ whole genome shotgun (WGS) entry which is preliminary data.</text>
</comment>
<feature type="compositionally biased region" description="Basic and acidic residues" evidence="1">
    <location>
        <begin position="69"/>
        <end position="80"/>
    </location>
</feature>
<dbReference type="AlphaFoldDB" id="A0A5C7GQ35"/>
<evidence type="ECO:0000256" key="1">
    <source>
        <dbReference type="SAM" id="MobiDB-lite"/>
    </source>
</evidence>
<accession>A0A5C7GQ35</accession>
<dbReference type="EMBL" id="VAHF01000052">
    <property type="protein sequence ID" value="TXG46619.1"/>
    <property type="molecule type" value="Genomic_DNA"/>
</dbReference>
<dbReference type="Gene3D" id="3.40.50.720">
    <property type="entry name" value="NAD(P)-binding Rossmann-like Domain"/>
    <property type="match status" value="1"/>
</dbReference>
<dbReference type="OrthoDB" id="10577421at2759"/>
<feature type="region of interest" description="Disordered" evidence="1">
    <location>
        <begin position="60"/>
        <end position="80"/>
    </location>
</feature>